<reference evidence="1" key="1">
    <citation type="submission" date="2018-05" db="EMBL/GenBank/DDBJ databases">
        <authorList>
            <person name="Lanie J.A."/>
            <person name="Ng W.-L."/>
            <person name="Kazmierczak K.M."/>
            <person name="Andrzejewski T.M."/>
            <person name="Davidsen T.M."/>
            <person name="Wayne K.J."/>
            <person name="Tettelin H."/>
            <person name="Glass J.I."/>
            <person name="Rusch D."/>
            <person name="Podicherti R."/>
            <person name="Tsui H.-C.T."/>
            <person name="Winkler M.E."/>
        </authorList>
    </citation>
    <scope>NUCLEOTIDE SEQUENCE</scope>
</reference>
<dbReference type="Pfam" id="PF04199">
    <property type="entry name" value="Cyclase"/>
    <property type="match status" value="1"/>
</dbReference>
<dbReference type="InterPro" id="IPR037175">
    <property type="entry name" value="KFase_sf"/>
</dbReference>
<proteinExistence type="predicted"/>
<dbReference type="Gene3D" id="3.50.30.50">
    <property type="entry name" value="Putative cyclase"/>
    <property type="match status" value="1"/>
</dbReference>
<dbReference type="GO" id="GO:0004061">
    <property type="term" value="F:arylformamidase activity"/>
    <property type="evidence" value="ECO:0007669"/>
    <property type="project" value="InterPro"/>
</dbReference>
<evidence type="ECO:0008006" key="2">
    <source>
        <dbReference type="Google" id="ProtNLM"/>
    </source>
</evidence>
<dbReference type="PANTHER" id="PTHR34861:SF10">
    <property type="entry name" value="CYCLASE"/>
    <property type="match status" value="1"/>
</dbReference>
<organism evidence="1">
    <name type="scientific">marine metagenome</name>
    <dbReference type="NCBI Taxonomy" id="408172"/>
    <lineage>
        <taxon>unclassified sequences</taxon>
        <taxon>metagenomes</taxon>
        <taxon>ecological metagenomes</taxon>
    </lineage>
</organism>
<dbReference type="GO" id="GO:0019441">
    <property type="term" value="P:L-tryptophan catabolic process to kynurenine"/>
    <property type="evidence" value="ECO:0007669"/>
    <property type="project" value="InterPro"/>
</dbReference>
<gene>
    <name evidence="1" type="ORF">METZ01_LOCUS172982</name>
</gene>
<accession>A0A382C239</accession>
<dbReference type="AlphaFoldDB" id="A0A382C239"/>
<dbReference type="InterPro" id="IPR007325">
    <property type="entry name" value="KFase/CYL"/>
</dbReference>
<dbReference type="EMBL" id="UINC01032449">
    <property type="protein sequence ID" value="SVB20128.1"/>
    <property type="molecule type" value="Genomic_DNA"/>
</dbReference>
<name>A0A382C239_9ZZZZ</name>
<dbReference type="SUPFAM" id="SSF102198">
    <property type="entry name" value="Putative cyclase"/>
    <property type="match status" value="1"/>
</dbReference>
<dbReference type="PANTHER" id="PTHR34861">
    <property type="match status" value="1"/>
</dbReference>
<protein>
    <recommendedName>
        <fullName evidence="2">Cyclase</fullName>
    </recommendedName>
</protein>
<evidence type="ECO:0000313" key="1">
    <source>
        <dbReference type="EMBL" id="SVB20128.1"/>
    </source>
</evidence>
<sequence>MHPSRLCLVLYLAAVCAFLAASILASPTFAQAPDSVTRETLETWMTELSNWGRWGNEDQLGTLNLITPQKRKEAAALVFDGESISLAHDPLKTRAVDNPAPFEHRMLEIGMNNPGQFVLDSYSVRYHGYAHTHLDALCHMSAEGEMYNGFPQDTVTEGGCQKLGIDGFKQGIFTRGILIDIPRLKGVEYLEPGTQIHATDLEAWEKRVSIQVESGDAVFIRTGRWARRRSEGPWAVSRTSAGLHASVARWLKERDVAVLGSDAASDVFPSGVEGSTHPVHQLALVAMGMPIFDNADLETLSETAARLNRWEFLLTAAPIPVGGGTGSPLNPIATF</sequence>